<evidence type="ECO:0000313" key="1">
    <source>
        <dbReference type="EMBL" id="QOY92337.1"/>
    </source>
</evidence>
<name>A0A7S7NYX8_PALFE</name>
<dbReference type="EMBL" id="CP063850">
    <property type="protein sequence ID" value="QOY92337.1"/>
    <property type="molecule type" value="Genomic_DNA"/>
</dbReference>
<dbReference type="KEGG" id="pfer:IRI77_37735"/>
<protein>
    <submittedName>
        <fullName evidence="1">Uncharacterized protein</fullName>
    </submittedName>
</protein>
<keyword evidence="2" id="KW-1185">Reference proteome</keyword>
<sequence length="523" mass="52640">MKTTLFTAMLVVCGALRSQTRVDLKGQSNLSQVSLTLTVETRTELPAQCVPGQLLFLTTAVGGRNLYGCTATDTWQEQGTPGEMSAGSGLAQMQNGTASVWSVDSTVLPYLGLDNAFLGDNAFAGKFTTAPGSTQTLIASDGIDVSTVTVRPIRTAAALTMVATPTIASGDDGQHAYVWNAGQYDVTLQDSSKLPGSNLCLAGGANLVLAAKAMVHLVYAASPGCWIQAGGGTAGNGGGGAVSSVFGRTGAVVAQAGDFNTGQVTEAGNLYYTDARARAAFTAGTGISLAAGVISTVGVTTVAANSGAAGARVLKDGTNVTARRLVAGANVAITENTDDITISATGGGGGTGGLQRDFPAAVCQSAAGSLAWNVGSANAPVPDCVIGANGVIYGVAKFSNSSTQAMQQSLDLPASVSNVTFSLAWRALAAGGDVVWQVRYLIVGADGTATDDPDLNGTGVTAAAAAVTAAPGAMKKSSLTIAPANAGGKRIYFTVFRDNAHVNDTFTHGTYMPELAKVTVTVQ</sequence>
<proteinExistence type="predicted"/>
<accession>A0A7S7NYX8</accession>
<reference evidence="1 2" key="1">
    <citation type="submission" date="2020-10" db="EMBL/GenBank/DDBJ databases">
        <title>Complete genome sequence of Paludibaculum fermentans P105T, a facultatively anaerobic acidobacterium capable of dissimilatory Fe(III) reduction.</title>
        <authorList>
            <person name="Dedysh S.N."/>
            <person name="Beletsky A.V."/>
            <person name="Kulichevskaya I.S."/>
            <person name="Mardanov A.V."/>
            <person name="Ravin N.V."/>
        </authorList>
    </citation>
    <scope>NUCLEOTIDE SEQUENCE [LARGE SCALE GENOMIC DNA]</scope>
    <source>
        <strain evidence="1 2">P105</strain>
        <plasmid evidence="1 2">pPfer1</plasmid>
    </source>
</reference>
<dbReference type="Proteomes" id="UP000593892">
    <property type="component" value="Plasmid pPfer1"/>
</dbReference>
<evidence type="ECO:0000313" key="2">
    <source>
        <dbReference type="Proteomes" id="UP000593892"/>
    </source>
</evidence>
<organism evidence="1 2">
    <name type="scientific">Paludibaculum fermentans</name>
    <dbReference type="NCBI Taxonomy" id="1473598"/>
    <lineage>
        <taxon>Bacteria</taxon>
        <taxon>Pseudomonadati</taxon>
        <taxon>Acidobacteriota</taxon>
        <taxon>Terriglobia</taxon>
        <taxon>Bryobacterales</taxon>
        <taxon>Bryobacteraceae</taxon>
        <taxon>Paludibaculum</taxon>
    </lineage>
</organism>
<geneLocation type="plasmid" evidence="1 2">
    <name>pPfer1</name>
</geneLocation>
<keyword evidence="1" id="KW-0614">Plasmid</keyword>
<dbReference type="RefSeq" id="WP_194453991.1">
    <property type="nucleotide sequence ID" value="NZ_CP063850.1"/>
</dbReference>
<gene>
    <name evidence="1" type="ORF">IRI77_37735</name>
</gene>
<dbReference type="AlphaFoldDB" id="A0A7S7NYX8"/>